<evidence type="ECO:0000313" key="2">
    <source>
        <dbReference type="EMBL" id="KXJ96955.1"/>
    </source>
</evidence>
<dbReference type="EMBL" id="KQ964245">
    <property type="protein sequence ID" value="KXJ96955.1"/>
    <property type="molecule type" value="Genomic_DNA"/>
</dbReference>
<feature type="compositionally biased region" description="Polar residues" evidence="1">
    <location>
        <begin position="423"/>
        <end position="444"/>
    </location>
</feature>
<proteinExistence type="predicted"/>
<feature type="compositionally biased region" description="Low complexity" evidence="1">
    <location>
        <begin position="88"/>
        <end position="107"/>
    </location>
</feature>
<dbReference type="STRING" id="196109.A0A136JIH7"/>
<dbReference type="Proteomes" id="UP000070501">
    <property type="component" value="Unassembled WGS sequence"/>
</dbReference>
<name>A0A136JIH7_9PEZI</name>
<feature type="compositionally biased region" description="Polar residues" evidence="1">
    <location>
        <begin position="309"/>
        <end position="318"/>
    </location>
</feature>
<evidence type="ECO:0000256" key="1">
    <source>
        <dbReference type="SAM" id="MobiDB-lite"/>
    </source>
</evidence>
<feature type="region of interest" description="Disordered" evidence="1">
    <location>
        <begin position="199"/>
        <end position="218"/>
    </location>
</feature>
<dbReference type="AlphaFoldDB" id="A0A136JIH7"/>
<evidence type="ECO:0000313" key="3">
    <source>
        <dbReference type="Proteomes" id="UP000070501"/>
    </source>
</evidence>
<feature type="region of interest" description="Disordered" evidence="1">
    <location>
        <begin position="39"/>
        <end position="142"/>
    </location>
</feature>
<protein>
    <submittedName>
        <fullName evidence="2">Uncharacterized protein</fullName>
    </submittedName>
</protein>
<dbReference type="OrthoDB" id="20105at2759"/>
<feature type="compositionally biased region" description="Basic and acidic residues" evidence="1">
    <location>
        <begin position="119"/>
        <end position="142"/>
    </location>
</feature>
<feature type="region of interest" description="Disordered" evidence="1">
    <location>
        <begin position="247"/>
        <end position="504"/>
    </location>
</feature>
<dbReference type="InParanoid" id="A0A136JIH7"/>
<feature type="compositionally biased region" description="Basic residues" evidence="1">
    <location>
        <begin position="375"/>
        <end position="384"/>
    </location>
</feature>
<feature type="compositionally biased region" description="Polar residues" evidence="1">
    <location>
        <begin position="39"/>
        <end position="52"/>
    </location>
</feature>
<feature type="compositionally biased region" description="Low complexity" evidence="1">
    <location>
        <begin position="325"/>
        <end position="338"/>
    </location>
</feature>
<feature type="compositionally biased region" description="Pro residues" evidence="1">
    <location>
        <begin position="58"/>
        <end position="83"/>
    </location>
</feature>
<accession>A0A136JIH7</accession>
<reference evidence="3" key="1">
    <citation type="submission" date="2016-02" db="EMBL/GenBank/DDBJ databases">
        <title>Draft genome sequence of Microdochium bolleyi, a fungal endophyte of beachgrass.</title>
        <authorList>
            <consortium name="DOE Joint Genome Institute"/>
            <person name="David A.S."/>
            <person name="May G."/>
            <person name="Haridas S."/>
            <person name="Lim J."/>
            <person name="Wang M."/>
            <person name="Labutti K."/>
            <person name="Lipzen A."/>
            <person name="Barry K."/>
            <person name="Grigoriev I.V."/>
        </authorList>
    </citation>
    <scope>NUCLEOTIDE SEQUENCE [LARGE SCALE GENOMIC DNA]</scope>
    <source>
        <strain evidence="3">J235TASD1</strain>
    </source>
</reference>
<organism evidence="2 3">
    <name type="scientific">Microdochium bolleyi</name>
    <dbReference type="NCBI Taxonomy" id="196109"/>
    <lineage>
        <taxon>Eukaryota</taxon>
        <taxon>Fungi</taxon>
        <taxon>Dikarya</taxon>
        <taxon>Ascomycota</taxon>
        <taxon>Pezizomycotina</taxon>
        <taxon>Sordariomycetes</taxon>
        <taxon>Xylariomycetidae</taxon>
        <taxon>Xylariales</taxon>
        <taxon>Microdochiaceae</taxon>
        <taxon>Microdochium</taxon>
    </lineage>
</organism>
<gene>
    <name evidence="2" type="ORF">Micbo1qcDRAFT_4393</name>
</gene>
<keyword evidence="3" id="KW-1185">Reference proteome</keyword>
<sequence length="504" mass="55046">MMLTTKQPVHYYRAVNDLPTPPRTSPTLGHQDHSQILASKHSANQSPRAQSMSGPHRGLPPLPGMPMPPAPPPPSAHQPPVPGPSLHSQALPSSVHSHSSMALSSQPHPDESSNLWYHAKVEEERRRQEEERRRQEEERTRQENLRLEQRKLEFDILRTSLDRGIPPQLVPIVFAAMGGGQLPQAILEYAQSYIQGQPGHAMQGLPAPPATSPEHHRDPQYAAYAGSAGGMASTPASSAGLQSGFIPYQGGASSPPRQRAHTLSMGGPLTRPRANSNLSRIAAEEQNAPGPPQGMPSYLRGPNLPPQATAPQTEQSPSIYFHHWQPPASQSQAAQPEAPSEESPRKRKATGPQQPPPPPSSQIRTRSPPFGHKSASARHRGHSRQRSDMSSYRPSTRARGDAYTFRGMSPGFSTPRDGPGFDMSSQQQQPRSGAHSVNSMLSEQHSPHFASAEPRQQSRPQHQDRPFHSQQQTKADHQDSPISNSVDEKVHSSVTVGPPQREPN</sequence>